<evidence type="ECO:0000313" key="2">
    <source>
        <dbReference type="EMBL" id="CBX30043.1"/>
    </source>
</evidence>
<keyword evidence="1" id="KW-1133">Transmembrane helix</keyword>
<feature type="transmembrane region" description="Helical" evidence="1">
    <location>
        <begin position="36"/>
        <end position="54"/>
    </location>
</feature>
<reference evidence="2" key="1">
    <citation type="journal article" date="2011" name="Environ. Microbiol.">
        <title>Genomic insights into the metabolic potential of the polycyclic aromatic hydrocarbon degrading sulfate-reducing Deltaproteobacterium N47.</title>
        <authorList>
            <person name="Bergmann F."/>
            <person name="Selesi D."/>
            <person name="Weinmaier T."/>
            <person name="Tischler P."/>
            <person name="Rattei T."/>
            <person name="Meckenstock R.U."/>
        </authorList>
    </citation>
    <scope>NUCLEOTIDE SEQUENCE</scope>
</reference>
<accession>E1YIJ6</accession>
<protein>
    <submittedName>
        <fullName evidence="2">Uncharacterized protein</fullName>
    </submittedName>
</protein>
<dbReference type="AlphaFoldDB" id="E1YIJ6"/>
<dbReference type="EMBL" id="FR695874">
    <property type="protein sequence ID" value="CBX30043.1"/>
    <property type="molecule type" value="Genomic_DNA"/>
</dbReference>
<keyword evidence="1" id="KW-0812">Transmembrane</keyword>
<organism evidence="2">
    <name type="scientific">uncultured Desulfobacterium sp</name>
    <dbReference type="NCBI Taxonomy" id="201089"/>
    <lineage>
        <taxon>Bacteria</taxon>
        <taxon>Pseudomonadati</taxon>
        <taxon>Thermodesulfobacteriota</taxon>
        <taxon>Desulfobacteria</taxon>
        <taxon>Desulfobacterales</taxon>
        <taxon>Desulfobacteriaceae</taxon>
        <taxon>Desulfobacterium</taxon>
        <taxon>environmental samples</taxon>
    </lineage>
</organism>
<sequence length="64" mass="7548">MRLNIVIFFSLSIKSFRGSAKKELLIFIRIIDNMPAALDMFILFLMAFKSLSIYENMKEKRNDN</sequence>
<name>E1YIJ6_9BACT</name>
<proteinExistence type="predicted"/>
<keyword evidence="1" id="KW-0472">Membrane</keyword>
<evidence type="ECO:0000256" key="1">
    <source>
        <dbReference type="SAM" id="Phobius"/>
    </source>
</evidence>
<gene>
    <name evidence="2" type="ORF">N47_D28520</name>
</gene>